<name>A0A1H5U2V0_XYLRU</name>
<evidence type="ECO:0000256" key="1">
    <source>
        <dbReference type="SAM" id="Phobius"/>
    </source>
</evidence>
<protein>
    <submittedName>
        <fullName evidence="2">Uncharacterized protein</fullName>
    </submittedName>
</protein>
<organism evidence="2 3">
    <name type="scientific">Xylanibacter ruminicola</name>
    <name type="common">Prevotella ruminicola</name>
    <dbReference type="NCBI Taxonomy" id="839"/>
    <lineage>
        <taxon>Bacteria</taxon>
        <taxon>Pseudomonadati</taxon>
        <taxon>Bacteroidota</taxon>
        <taxon>Bacteroidia</taxon>
        <taxon>Bacteroidales</taxon>
        <taxon>Prevotellaceae</taxon>
        <taxon>Xylanibacter</taxon>
    </lineage>
</organism>
<dbReference type="InterPro" id="IPR036259">
    <property type="entry name" value="MFS_trans_sf"/>
</dbReference>
<gene>
    <name evidence="2" type="ORF">SAMN05216354_1171</name>
</gene>
<feature type="transmembrane region" description="Helical" evidence="1">
    <location>
        <begin position="74"/>
        <end position="94"/>
    </location>
</feature>
<keyword evidence="1" id="KW-0812">Transmembrane</keyword>
<keyword evidence="1" id="KW-1133">Transmembrane helix</keyword>
<proteinExistence type="predicted"/>
<feature type="transmembrane region" description="Helical" evidence="1">
    <location>
        <begin position="106"/>
        <end position="126"/>
    </location>
</feature>
<dbReference type="AlphaFoldDB" id="A0A1H5U2V0"/>
<evidence type="ECO:0000313" key="3">
    <source>
        <dbReference type="Proteomes" id="UP000236735"/>
    </source>
</evidence>
<dbReference type="Proteomes" id="UP000236735">
    <property type="component" value="Unassembled WGS sequence"/>
</dbReference>
<evidence type="ECO:0000313" key="2">
    <source>
        <dbReference type="EMBL" id="SEF68597.1"/>
    </source>
</evidence>
<feature type="transmembrane region" description="Helical" evidence="1">
    <location>
        <begin position="6"/>
        <end position="26"/>
    </location>
</feature>
<dbReference type="SUPFAM" id="SSF103473">
    <property type="entry name" value="MFS general substrate transporter"/>
    <property type="match status" value="1"/>
</dbReference>
<sequence>MYHLVPILIPIACGCVLPIMIVWLTIRESMNKTNQRTKIMLAAIEKNPDMDIEELMEKISPKKKLLKEKLLSKLLWGSIIGLLGISFLVYGLLIDFRGGMNTDGLIHIYFAGGILLAVGIAFLVNYRLSKKMLAKEIEAEEKLLVTEAENK</sequence>
<accession>A0A1H5U2V0</accession>
<reference evidence="2 3" key="1">
    <citation type="submission" date="2016-10" db="EMBL/GenBank/DDBJ databases">
        <authorList>
            <person name="de Groot N.N."/>
        </authorList>
    </citation>
    <scope>NUCLEOTIDE SEQUENCE [LARGE SCALE GENOMIC DNA]</scope>
    <source>
        <strain evidence="2 3">AR32</strain>
    </source>
</reference>
<dbReference type="EMBL" id="FNUV01000003">
    <property type="protein sequence ID" value="SEF68597.1"/>
    <property type="molecule type" value="Genomic_DNA"/>
</dbReference>
<keyword evidence="1" id="KW-0472">Membrane</keyword>